<dbReference type="Pfam" id="PF07963">
    <property type="entry name" value="N_methyl"/>
    <property type="match status" value="1"/>
</dbReference>
<keyword evidence="3" id="KW-0472">Membrane</keyword>
<name>A0A143PNM2_LUTPR</name>
<evidence type="ECO:0000313" key="5">
    <source>
        <dbReference type="Proteomes" id="UP000076079"/>
    </source>
</evidence>
<dbReference type="SUPFAM" id="SSF54523">
    <property type="entry name" value="Pili subunits"/>
    <property type="match status" value="1"/>
</dbReference>
<dbReference type="InterPro" id="IPR000983">
    <property type="entry name" value="Bac_GSPG_pilin"/>
</dbReference>
<keyword evidence="3" id="KW-0812">Transmembrane</keyword>
<keyword evidence="1" id="KW-0488">Methylation</keyword>
<dbReference type="PANTHER" id="PTHR30093">
    <property type="entry name" value="GENERAL SECRETION PATHWAY PROTEIN G"/>
    <property type="match status" value="1"/>
</dbReference>
<reference evidence="5" key="2">
    <citation type="submission" date="2016-04" db="EMBL/GenBank/DDBJ databases">
        <title>First Complete Genome Sequence of a Subdivision 6 Acidobacterium.</title>
        <authorList>
            <person name="Huang S."/>
            <person name="Vieira S."/>
            <person name="Bunk B."/>
            <person name="Riedel T."/>
            <person name="Sproeer C."/>
            <person name="Overmann J."/>
        </authorList>
    </citation>
    <scope>NUCLEOTIDE SEQUENCE [LARGE SCALE GENOMIC DNA]</scope>
    <source>
        <strain evidence="5">DSM 100886 HEG_-6_39</strain>
    </source>
</reference>
<gene>
    <name evidence="4" type="primary">pulG_2</name>
    <name evidence="4" type="ORF">LuPra_03477</name>
</gene>
<dbReference type="Gene3D" id="3.30.700.10">
    <property type="entry name" value="Glycoprotein, Type 4 Pilin"/>
    <property type="match status" value="1"/>
</dbReference>
<keyword evidence="3" id="KW-1133">Transmembrane helix</keyword>
<dbReference type="PANTHER" id="PTHR30093:SF47">
    <property type="entry name" value="TYPE IV PILUS NON-CORE MINOR PILIN PILE"/>
    <property type="match status" value="1"/>
</dbReference>
<dbReference type="InterPro" id="IPR045584">
    <property type="entry name" value="Pilin-like"/>
</dbReference>
<dbReference type="KEGG" id="abac:LuPra_03477"/>
<dbReference type="NCBIfam" id="TIGR02532">
    <property type="entry name" value="IV_pilin_GFxxxE"/>
    <property type="match status" value="1"/>
</dbReference>
<dbReference type="Proteomes" id="UP000076079">
    <property type="component" value="Chromosome"/>
</dbReference>
<feature type="region of interest" description="Disordered" evidence="2">
    <location>
        <begin position="117"/>
        <end position="153"/>
    </location>
</feature>
<feature type="transmembrane region" description="Helical" evidence="3">
    <location>
        <begin position="33"/>
        <end position="54"/>
    </location>
</feature>
<reference evidence="4 5" key="1">
    <citation type="journal article" date="2016" name="Genome Announc.">
        <title>First Complete Genome Sequence of a Subdivision 6 Acidobacterium Strain.</title>
        <authorList>
            <person name="Huang S."/>
            <person name="Vieira S."/>
            <person name="Bunk B."/>
            <person name="Riedel T."/>
            <person name="Sproer C."/>
            <person name="Overmann J."/>
        </authorList>
    </citation>
    <scope>NUCLEOTIDE SEQUENCE [LARGE SCALE GENOMIC DNA]</scope>
    <source>
        <strain evidence="5">DSM 100886 HEG_-6_39</strain>
    </source>
</reference>
<dbReference type="EMBL" id="CP015136">
    <property type="protein sequence ID" value="AMY10247.1"/>
    <property type="molecule type" value="Genomic_DNA"/>
</dbReference>
<feature type="compositionally biased region" description="Polar residues" evidence="2">
    <location>
        <begin position="137"/>
        <end position="153"/>
    </location>
</feature>
<dbReference type="STRING" id="1855912.LuPra_03477"/>
<dbReference type="OrthoDB" id="9795612at2"/>
<dbReference type="GO" id="GO:0015628">
    <property type="term" value="P:protein secretion by the type II secretion system"/>
    <property type="evidence" value="ECO:0007669"/>
    <property type="project" value="InterPro"/>
</dbReference>
<dbReference type="RefSeq" id="WP_110171903.1">
    <property type="nucleotide sequence ID" value="NZ_CP015136.1"/>
</dbReference>
<dbReference type="InterPro" id="IPR012902">
    <property type="entry name" value="N_methyl_site"/>
</dbReference>
<protein>
    <submittedName>
        <fullName evidence="4">Pullulanase secretion protein PulG</fullName>
    </submittedName>
</protein>
<dbReference type="GO" id="GO:0015627">
    <property type="term" value="C:type II protein secretion system complex"/>
    <property type="evidence" value="ECO:0007669"/>
    <property type="project" value="InterPro"/>
</dbReference>
<dbReference type="AlphaFoldDB" id="A0A143PNM2"/>
<keyword evidence="5" id="KW-1185">Reference proteome</keyword>
<proteinExistence type="predicted"/>
<evidence type="ECO:0000256" key="1">
    <source>
        <dbReference type="ARBA" id="ARBA00022481"/>
    </source>
</evidence>
<dbReference type="PROSITE" id="PS00409">
    <property type="entry name" value="PROKAR_NTER_METHYL"/>
    <property type="match status" value="1"/>
</dbReference>
<evidence type="ECO:0000313" key="4">
    <source>
        <dbReference type="EMBL" id="AMY10247.1"/>
    </source>
</evidence>
<evidence type="ECO:0000256" key="3">
    <source>
        <dbReference type="SAM" id="Phobius"/>
    </source>
</evidence>
<dbReference type="PRINTS" id="PR00813">
    <property type="entry name" value="BCTERIALGSPG"/>
</dbReference>
<accession>A0A143PNM2</accession>
<sequence length="153" mass="17290">MNRQDTSRARQDPVCRAEAELTSLARRRRGFTLLELMVVMALIVVLAGMAMASYRNSVTLAQEAVLREDLFRMRDAIDQYYADKNKYPSTLESLVSDGYLRTLPQDPFTKSASTWQEIPADPDANNPTAEPGVYNVRSGSERMSMQGTPYSEW</sequence>
<organism evidence="4 5">
    <name type="scientific">Luteitalea pratensis</name>
    <dbReference type="NCBI Taxonomy" id="1855912"/>
    <lineage>
        <taxon>Bacteria</taxon>
        <taxon>Pseudomonadati</taxon>
        <taxon>Acidobacteriota</taxon>
        <taxon>Vicinamibacteria</taxon>
        <taxon>Vicinamibacterales</taxon>
        <taxon>Vicinamibacteraceae</taxon>
        <taxon>Luteitalea</taxon>
    </lineage>
</organism>
<evidence type="ECO:0000256" key="2">
    <source>
        <dbReference type="SAM" id="MobiDB-lite"/>
    </source>
</evidence>